<protein>
    <submittedName>
        <fullName evidence="1">Uncharacterized protein</fullName>
    </submittedName>
</protein>
<organism evidence="1 2">
    <name type="scientific">Bacillus arachidis</name>
    <dbReference type="NCBI Taxonomy" id="2819290"/>
    <lineage>
        <taxon>Bacteria</taxon>
        <taxon>Bacillati</taxon>
        <taxon>Bacillota</taxon>
        <taxon>Bacilli</taxon>
        <taxon>Bacillales</taxon>
        <taxon>Bacillaceae</taxon>
        <taxon>Bacillus</taxon>
    </lineage>
</organism>
<comment type="caution">
    <text evidence="1">The sequence shown here is derived from an EMBL/GenBank/DDBJ whole genome shotgun (WGS) entry which is preliminary data.</text>
</comment>
<dbReference type="Proteomes" id="UP000677611">
    <property type="component" value="Unassembled WGS sequence"/>
</dbReference>
<dbReference type="EMBL" id="JAGDQJ010000026">
    <property type="protein sequence ID" value="MBO1627473.1"/>
    <property type="molecule type" value="Genomic_DNA"/>
</dbReference>
<evidence type="ECO:0000313" key="2">
    <source>
        <dbReference type="Proteomes" id="UP000677611"/>
    </source>
</evidence>
<keyword evidence="2" id="KW-1185">Reference proteome</keyword>
<reference evidence="1 2" key="1">
    <citation type="submission" date="2021-03" db="EMBL/GenBank/DDBJ databases">
        <title>Identification of novel Bacillus strains.</title>
        <authorList>
            <person name="Xiao Z."/>
            <person name="Li Y."/>
            <person name="Shen J."/>
        </authorList>
    </citation>
    <scope>NUCLEOTIDE SEQUENCE [LARGE SCALE GENOMIC DNA]</scope>
    <source>
        <strain evidence="1 2">SY8</strain>
    </source>
</reference>
<sequence length="68" mass="7660">MQNNTFSVDELSEVSKKMSDLGITKEYNEAFIKIDFGKYLRGLIGDPPAAMINPYAHHILFKKGLGQK</sequence>
<evidence type="ECO:0000313" key="1">
    <source>
        <dbReference type="EMBL" id="MBO1627473.1"/>
    </source>
</evidence>
<name>A0ABS3P2P6_9BACI</name>
<accession>A0ABS3P2P6</accession>
<proteinExistence type="predicted"/>
<gene>
    <name evidence="1" type="ORF">J4P90_20030</name>
</gene>